<evidence type="ECO:0000313" key="2">
    <source>
        <dbReference type="Proteomes" id="UP000008311"/>
    </source>
</evidence>
<dbReference type="KEGG" id="rcu:8274122"/>
<dbReference type="InParanoid" id="B9RJ90"/>
<dbReference type="PANTHER" id="PTHR35995">
    <property type="entry name" value="OS04G0690500 PROTEIN"/>
    <property type="match status" value="1"/>
</dbReference>
<evidence type="ECO:0000313" key="1">
    <source>
        <dbReference type="EMBL" id="EEF48392.1"/>
    </source>
</evidence>
<sequence length="216" mass="24758">MNGYREDNSCCYFHPKDAVIGVCAVCLNERLLVLAAKQSSRTTATLRTQDVSPKKPPISLPKIFTLSSLLNRLEFRHWKLSDDNNSDVSTSPEEDSFISIKFEDNGAASWEKSNTVSKVCLEKQCSKSWINQNQMSKEEAKQDINKDMTKETMSVIEHARPRAALRWRKRIGHLFQVIKLKRSNKGNMCHVGTKVEGVKVMRKGWIRSLTKRRTKE</sequence>
<name>B9RJ90_RICCO</name>
<dbReference type="OrthoDB" id="1924480at2759"/>
<dbReference type="EMBL" id="EQ973783">
    <property type="protein sequence ID" value="EEF48392.1"/>
    <property type="molecule type" value="Genomic_DNA"/>
</dbReference>
<reference evidence="2" key="1">
    <citation type="journal article" date="2010" name="Nat. Biotechnol.">
        <title>Draft genome sequence of the oilseed species Ricinus communis.</title>
        <authorList>
            <person name="Chan A.P."/>
            <person name="Crabtree J."/>
            <person name="Zhao Q."/>
            <person name="Lorenzi H."/>
            <person name="Orvis J."/>
            <person name="Puiu D."/>
            <person name="Melake-Berhan A."/>
            <person name="Jones K.M."/>
            <person name="Redman J."/>
            <person name="Chen G."/>
            <person name="Cahoon E.B."/>
            <person name="Gedil M."/>
            <person name="Stanke M."/>
            <person name="Haas B.J."/>
            <person name="Wortman J.R."/>
            <person name="Fraser-Liggett C.M."/>
            <person name="Ravel J."/>
            <person name="Rabinowicz P.D."/>
        </authorList>
    </citation>
    <scope>NUCLEOTIDE SEQUENCE [LARGE SCALE GENOMIC DNA]</scope>
    <source>
        <strain evidence="2">cv. Hale</strain>
    </source>
</reference>
<dbReference type="OMA" id="HYLPKIF"/>
<dbReference type="Pfam" id="PF05340">
    <property type="entry name" value="DUF740"/>
    <property type="match status" value="1"/>
</dbReference>
<dbReference type="InterPro" id="IPR008004">
    <property type="entry name" value="OCTOPUS-like"/>
</dbReference>
<protein>
    <submittedName>
        <fullName evidence="1">Uncharacterized protein</fullName>
    </submittedName>
</protein>
<gene>
    <name evidence="1" type="ORF">RCOM_1032310</name>
</gene>
<keyword evidence="2" id="KW-1185">Reference proteome</keyword>
<dbReference type="STRING" id="3988.B9RJ90"/>
<accession>B9RJ90</accession>
<dbReference type="AlphaFoldDB" id="B9RJ90"/>
<proteinExistence type="predicted"/>
<dbReference type="PANTHER" id="PTHR35995:SF1">
    <property type="entry name" value="OS04G0690500 PROTEIN"/>
    <property type="match status" value="1"/>
</dbReference>
<organism evidence="1 2">
    <name type="scientific">Ricinus communis</name>
    <name type="common">Castor bean</name>
    <dbReference type="NCBI Taxonomy" id="3988"/>
    <lineage>
        <taxon>Eukaryota</taxon>
        <taxon>Viridiplantae</taxon>
        <taxon>Streptophyta</taxon>
        <taxon>Embryophyta</taxon>
        <taxon>Tracheophyta</taxon>
        <taxon>Spermatophyta</taxon>
        <taxon>Magnoliopsida</taxon>
        <taxon>eudicotyledons</taxon>
        <taxon>Gunneridae</taxon>
        <taxon>Pentapetalae</taxon>
        <taxon>rosids</taxon>
        <taxon>fabids</taxon>
        <taxon>Malpighiales</taxon>
        <taxon>Euphorbiaceae</taxon>
        <taxon>Acalyphoideae</taxon>
        <taxon>Acalypheae</taxon>
        <taxon>Ricinus</taxon>
    </lineage>
</organism>
<dbReference type="Proteomes" id="UP000008311">
    <property type="component" value="Unassembled WGS sequence"/>
</dbReference>
<dbReference type="eggNOG" id="KOG0017">
    <property type="taxonomic scope" value="Eukaryota"/>
</dbReference>
<dbReference type="FunCoup" id="B9RJ90">
    <property type="interactions" value="416"/>
</dbReference>